<protein>
    <submittedName>
        <fullName evidence="1">Uncharacterized protein</fullName>
    </submittedName>
</protein>
<dbReference type="OrthoDB" id="2423701at2759"/>
<name>A0A165ICD3_9BASI</name>
<reference evidence="1 2" key="1">
    <citation type="journal article" date="2016" name="Mol. Biol. Evol.">
        <title>Comparative Genomics of Early-Diverging Mushroom-Forming Fungi Provides Insights into the Origins of Lignocellulose Decay Capabilities.</title>
        <authorList>
            <person name="Nagy L.G."/>
            <person name="Riley R."/>
            <person name="Tritt A."/>
            <person name="Adam C."/>
            <person name="Daum C."/>
            <person name="Floudas D."/>
            <person name="Sun H."/>
            <person name="Yadav J.S."/>
            <person name="Pangilinan J."/>
            <person name="Larsson K.H."/>
            <person name="Matsuura K."/>
            <person name="Barry K."/>
            <person name="Labutti K."/>
            <person name="Kuo R."/>
            <person name="Ohm R.A."/>
            <person name="Bhattacharya S.S."/>
            <person name="Shirouzu T."/>
            <person name="Yoshinaga Y."/>
            <person name="Martin F.M."/>
            <person name="Grigoriev I.V."/>
            <person name="Hibbett D.S."/>
        </authorList>
    </citation>
    <scope>NUCLEOTIDE SEQUENCE [LARGE SCALE GENOMIC DNA]</scope>
    <source>
        <strain evidence="1 2">HHB12733</strain>
    </source>
</reference>
<organism evidence="1 2">
    <name type="scientific">Calocera cornea HHB12733</name>
    <dbReference type="NCBI Taxonomy" id="1353952"/>
    <lineage>
        <taxon>Eukaryota</taxon>
        <taxon>Fungi</taxon>
        <taxon>Dikarya</taxon>
        <taxon>Basidiomycota</taxon>
        <taxon>Agaricomycotina</taxon>
        <taxon>Dacrymycetes</taxon>
        <taxon>Dacrymycetales</taxon>
        <taxon>Dacrymycetaceae</taxon>
        <taxon>Calocera</taxon>
    </lineage>
</organism>
<dbReference type="Gene3D" id="1.25.40.10">
    <property type="entry name" value="Tetratricopeptide repeat domain"/>
    <property type="match status" value="1"/>
</dbReference>
<evidence type="ECO:0000313" key="1">
    <source>
        <dbReference type="EMBL" id="KZT60388.1"/>
    </source>
</evidence>
<dbReference type="SUPFAM" id="SSF48452">
    <property type="entry name" value="TPR-like"/>
    <property type="match status" value="1"/>
</dbReference>
<dbReference type="InParanoid" id="A0A165ICD3"/>
<evidence type="ECO:0000313" key="2">
    <source>
        <dbReference type="Proteomes" id="UP000076842"/>
    </source>
</evidence>
<keyword evidence="2" id="KW-1185">Reference proteome</keyword>
<sequence>MRAACAEQQKKYMLVAEDCQMALQLYPAYTEAWQRLARVELSLGHHNAAITALRGAMASLPWTGLSEDMQKQKREAHEKAIMEVKACWAAEVEWMYKRVRPWAVPSIDQPARRSLEFLTEVVSDGRHTHTSFWILIWSYAGIHTAVSGLWMLNQVPLRPPPIPGVMQTLECFALAVVRDGRAWHILSDIAQNILKEQASFEVTSANGWAAASAHRILKEAAERIFVSSQTWVQVRSALTVTTCAYILEAVEAHERYGNPDSAVIYYGNVIELMDGVRELPLGIPEDDRGLFFHRRTGRNVRALRIAAFMEAHAIHPDEFPIQTLQQHAQALLTEVATDLNMVGVDGPCFMAFFTYPAAKAYAALGFCECRLAKQAMAGTANMANHPIDAWMRGAVLYQRAATDLPDDEELKHAYLNEALKAYWHGQATLGKTLPLLLQIEAGLPGMKRLWENSMWALEGGLADLEESLSFLGDVRMMLNNGSATLDSVIKPSWL</sequence>
<proteinExistence type="predicted"/>
<gene>
    <name evidence="1" type="ORF">CALCODRAFT_553666</name>
</gene>
<dbReference type="InterPro" id="IPR011990">
    <property type="entry name" value="TPR-like_helical_dom_sf"/>
</dbReference>
<dbReference type="AlphaFoldDB" id="A0A165ICD3"/>
<dbReference type="EMBL" id="KV423931">
    <property type="protein sequence ID" value="KZT60388.1"/>
    <property type="molecule type" value="Genomic_DNA"/>
</dbReference>
<dbReference type="STRING" id="1353952.A0A165ICD3"/>
<accession>A0A165ICD3</accession>
<dbReference type="Proteomes" id="UP000076842">
    <property type="component" value="Unassembled WGS sequence"/>
</dbReference>